<evidence type="ECO:0008006" key="3">
    <source>
        <dbReference type="Google" id="ProtNLM"/>
    </source>
</evidence>
<comment type="caution">
    <text evidence="1">The sequence shown here is derived from an EMBL/GenBank/DDBJ whole genome shotgun (WGS) entry which is preliminary data.</text>
</comment>
<keyword evidence="2" id="KW-1185">Reference proteome</keyword>
<accession>A0A327YTI8</accession>
<sequence length="87" mass="10073">MNPFLFHHMENFITVAVFNYQHETLIIKNLLEQEGIAYFFENETIVGIDPFATIAYGGIKLKVHPNDEATVKEILKKLNEDDHLKIV</sequence>
<name>A0A327YTI8_9FLAO</name>
<evidence type="ECO:0000313" key="1">
    <source>
        <dbReference type="EMBL" id="RAK23676.1"/>
    </source>
</evidence>
<gene>
    <name evidence="1" type="ORF">B0I03_103141</name>
</gene>
<reference evidence="1 2" key="1">
    <citation type="submission" date="2018-06" db="EMBL/GenBank/DDBJ databases">
        <title>Genomic Encyclopedia of Type Strains, Phase III (KMG-III): the genomes of soil and plant-associated and newly described type strains.</title>
        <authorList>
            <person name="Whitman W."/>
        </authorList>
    </citation>
    <scope>NUCLEOTIDE SEQUENCE [LARGE SCALE GENOMIC DNA]</scope>
    <source>
        <strain evidence="1 2">CGMCC 1.12398</strain>
    </source>
</reference>
<organism evidence="1 2">
    <name type="scientific">Flavobacterium aquaticum</name>
    <dbReference type="NCBI Taxonomy" id="1236486"/>
    <lineage>
        <taxon>Bacteria</taxon>
        <taxon>Pseudomonadati</taxon>
        <taxon>Bacteroidota</taxon>
        <taxon>Flavobacteriia</taxon>
        <taxon>Flavobacteriales</taxon>
        <taxon>Flavobacteriaceae</taxon>
        <taxon>Flavobacterium</taxon>
    </lineage>
</organism>
<dbReference type="EMBL" id="QLMI01000003">
    <property type="protein sequence ID" value="RAK23676.1"/>
    <property type="molecule type" value="Genomic_DNA"/>
</dbReference>
<dbReference type="Proteomes" id="UP000249620">
    <property type="component" value="Unassembled WGS sequence"/>
</dbReference>
<protein>
    <recommendedName>
        <fullName evidence="3">Signal transducing protein</fullName>
    </recommendedName>
</protein>
<dbReference type="AlphaFoldDB" id="A0A327YTI8"/>
<evidence type="ECO:0000313" key="2">
    <source>
        <dbReference type="Proteomes" id="UP000249620"/>
    </source>
</evidence>
<proteinExistence type="predicted"/>